<sequence length="100" mass="11136">MRSKQGVTGNRVQIPSGPATVFGEFLSIMSLDEHQGRLKDTQIREPGDLPPFMHPETFAERSGVRQIFRHLASICRCSRVPTQGQSTRIGLFVHASPFNS</sequence>
<name>A0ABS4I599_9BACL</name>
<accession>A0ABS4I599</accession>
<organism evidence="1 2">
    <name type="scientific">Paenibacillus aceris</name>
    <dbReference type="NCBI Taxonomy" id="869555"/>
    <lineage>
        <taxon>Bacteria</taxon>
        <taxon>Bacillati</taxon>
        <taxon>Bacillota</taxon>
        <taxon>Bacilli</taxon>
        <taxon>Bacillales</taxon>
        <taxon>Paenibacillaceae</taxon>
        <taxon>Paenibacillus</taxon>
    </lineage>
</organism>
<comment type="caution">
    <text evidence="1">The sequence shown here is derived from an EMBL/GenBank/DDBJ whole genome shotgun (WGS) entry which is preliminary data.</text>
</comment>
<evidence type="ECO:0000313" key="1">
    <source>
        <dbReference type="EMBL" id="MBP1966089.1"/>
    </source>
</evidence>
<dbReference type="Proteomes" id="UP001519344">
    <property type="component" value="Unassembled WGS sequence"/>
</dbReference>
<keyword evidence="2" id="KW-1185">Reference proteome</keyword>
<proteinExistence type="predicted"/>
<dbReference type="EMBL" id="JAGGKV010000018">
    <property type="protein sequence ID" value="MBP1966089.1"/>
    <property type="molecule type" value="Genomic_DNA"/>
</dbReference>
<reference evidence="1 2" key="1">
    <citation type="submission" date="2021-03" db="EMBL/GenBank/DDBJ databases">
        <title>Genomic Encyclopedia of Type Strains, Phase IV (KMG-IV): sequencing the most valuable type-strain genomes for metagenomic binning, comparative biology and taxonomic classification.</title>
        <authorList>
            <person name="Goeker M."/>
        </authorList>
    </citation>
    <scope>NUCLEOTIDE SEQUENCE [LARGE SCALE GENOMIC DNA]</scope>
    <source>
        <strain evidence="1 2">DSM 24950</strain>
    </source>
</reference>
<evidence type="ECO:0000313" key="2">
    <source>
        <dbReference type="Proteomes" id="UP001519344"/>
    </source>
</evidence>
<gene>
    <name evidence="1" type="ORF">J2Z65_005347</name>
</gene>
<protein>
    <submittedName>
        <fullName evidence="1">Uncharacterized protein</fullName>
    </submittedName>
</protein>